<feature type="region of interest" description="Disordered" evidence="5">
    <location>
        <begin position="386"/>
        <end position="406"/>
    </location>
</feature>
<feature type="compositionally biased region" description="Basic and acidic residues" evidence="5">
    <location>
        <begin position="386"/>
        <end position="396"/>
    </location>
</feature>
<feature type="non-terminal residue" evidence="7">
    <location>
        <position position="1"/>
    </location>
</feature>
<gene>
    <name evidence="7" type="ORF">NA56DRAFT_528386</name>
</gene>
<evidence type="ECO:0000313" key="8">
    <source>
        <dbReference type="Proteomes" id="UP000235672"/>
    </source>
</evidence>
<feature type="compositionally biased region" description="Polar residues" evidence="5">
    <location>
        <begin position="765"/>
        <end position="782"/>
    </location>
</feature>
<dbReference type="InterPro" id="IPR002523">
    <property type="entry name" value="MgTranspt_CorA/ZnTranspt_ZntB"/>
</dbReference>
<evidence type="ECO:0000256" key="6">
    <source>
        <dbReference type="SAM" id="Phobius"/>
    </source>
</evidence>
<feature type="transmembrane region" description="Helical" evidence="6">
    <location>
        <begin position="865"/>
        <end position="886"/>
    </location>
</feature>
<protein>
    <recommendedName>
        <fullName evidence="9">Ankyrin repeat protein</fullName>
    </recommendedName>
</protein>
<evidence type="ECO:0000256" key="1">
    <source>
        <dbReference type="ARBA" id="ARBA00004141"/>
    </source>
</evidence>
<organism evidence="7 8">
    <name type="scientific">Hyaloscypha hepaticicola</name>
    <dbReference type="NCBI Taxonomy" id="2082293"/>
    <lineage>
        <taxon>Eukaryota</taxon>
        <taxon>Fungi</taxon>
        <taxon>Dikarya</taxon>
        <taxon>Ascomycota</taxon>
        <taxon>Pezizomycotina</taxon>
        <taxon>Leotiomycetes</taxon>
        <taxon>Helotiales</taxon>
        <taxon>Hyaloscyphaceae</taxon>
        <taxon>Hyaloscypha</taxon>
    </lineage>
</organism>
<dbReference type="STRING" id="1745343.A0A2J6Q1P2"/>
<dbReference type="GO" id="GO:0046873">
    <property type="term" value="F:metal ion transmembrane transporter activity"/>
    <property type="evidence" value="ECO:0007669"/>
    <property type="project" value="InterPro"/>
</dbReference>
<dbReference type="OrthoDB" id="341259at2759"/>
<evidence type="ECO:0000256" key="3">
    <source>
        <dbReference type="ARBA" id="ARBA00022989"/>
    </source>
</evidence>
<comment type="subcellular location">
    <subcellularLocation>
        <location evidence="1">Membrane</location>
        <topology evidence="1">Multi-pass membrane protein</topology>
    </subcellularLocation>
</comment>
<keyword evidence="8" id="KW-1185">Reference proteome</keyword>
<evidence type="ECO:0008006" key="9">
    <source>
        <dbReference type="Google" id="ProtNLM"/>
    </source>
</evidence>
<evidence type="ECO:0000256" key="5">
    <source>
        <dbReference type="SAM" id="MobiDB-lite"/>
    </source>
</evidence>
<evidence type="ECO:0000256" key="2">
    <source>
        <dbReference type="ARBA" id="ARBA00022692"/>
    </source>
</evidence>
<keyword evidence="2 6" id="KW-0812">Transmembrane</keyword>
<feature type="region of interest" description="Disordered" evidence="5">
    <location>
        <begin position="765"/>
        <end position="791"/>
    </location>
</feature>
<feature type="non-terminal residue" evidence="7">
    <location>
        <position position="989"/>
    </location>
</feature>
<sequence length="989" mass="115420">QPTCLSDHEHNRTIQNHVLHYLGCIEICERDRFFDDDNALHKIEVEQVYSRLLRESKSEQEYSRKTKDEKEDEGLETQAKKIVKEKLEQWQDACDTEIRRIKFLRARISKDQETRRLVQNLEASVTAWKTSAVYKTFRPIVEEWRLKRLESSSRQGVGSTSSGSHAIPSDSRENPTAAKTSQENGKEGTLSRNSMQRSPEDLDYEPEKDFNLHIMEYGENEAGERDGDIQPKRPFSDQKVKIDSIFWKGDTAINPKNNPLYKGEGHGKLRYIHLPSNNMTEAIARYHGEKRPEYDGVYRELREVDRTKTYMILRPQFWRGQQHGVRHAPPHARHMRALCDTVSSDPKIVEQSPKNIVLFMPYLHWETDRQREKFALEIENITESWRETRRSQEEQKKKKRRMERSGLPKWRNPLEFEHHGKRISSMQTLIKALGLSIKKGLPVDNYGRVKSPNALGQLLIDTARLYEEMANYRDKKLLQKYLHSELPLHPRRTLDQAYYWTLNTTKNRDRDQVVYRGTKSGSFHEYDPWTGKWPEHEEQKITHEDGCDECRANIRKISRVVMVDQLWMWILDEQTVITCFPKRYGANKQGTDASSVHKCIRARLQNARQNHIRSVFDLALIIFDECSSILFDRVKTRDRQPQVMDAFSEAIGNVTNKQTAAFERLYRWTKTAAKVYRSQGKVDPEAISDLHVPLLDIYPEGILQKEIKDIIEELEIMVDINRTQLKVLKDFIMHVKHILDPQGIYGIHSKHSIREAMINDVLQGNPRNYQNSQSAASVPNNHLTKEDTHEKDEKGKTYDWFKVNAGELVAKVSKRIEDLEILERTAQSTSSSLTDLLALKQQQASVVQAWQSVKQSEEAVSQGRAIMMFTVVTIFFLPLSFMASIFGMNAIEFGQGTVKLTQQFKYMFPISFGIIIPIFIIAFSTWIRAFIWFIYKYAVTITLVKTGMYSRWLRMGLTSRTLLDSAAKETEKLKNEVREQRCRLQREER</sequence>
<feature type="transmembrane region" description="Helical" evidence="6">
    <location>
        <begin position="933"/>
        <end position="953"/>
    </location>
</feature>
<dbReference type="Proteomes" id="UP000235672">
    <property type="component" value="Unassembled WGS sequence"/>
</dbReference>
<feature type="transmembrane region" description="Helical" evidence="6">
    <location>
        <begin position="906"/>
        <end position="927"/>
    </location>
</feature>
<dbReference type="PANTHER" id="PTHR47685:SF1">
    <property type="entry name" value="MAGNESIUM TRANSPORT PROTEIN CORA"/>
    <property type="match status" value="1"/>
</dbReference>
<dbReference type="SUPFAM" id="SSF144083">
    <property type="entry name" value="Magnesium transport protein CorA, transmembrane region"/>
    <property type="match status" value="1"/>
</dbReference>
<name>A0A2J6Q1P2_9HELO</name>
<dbReference type="Pfam" id="PF01544">
    <property type="entry name" value="CorA"/>
    <property type="match status" value="1"/>
</dbReference>
<dbReference type="AlphaFoldDB" id="A0A2J6Q1P2"/>
<keyword evidence="4 6" id="KW-0472">Membrane</keyword>
<feature type="compositionally biased region" description="Low complexity" evidence="5">
    <location>
        <begin position="152"/>
        <end position="164"/>
    </location>
</feature>
<evidence type="ECO:0000313" key="7">
    <source>
        <dbReference type="EMBL" id="PMD20200.1"/>
    </source>
</evidence>
<keyword evidence="3 6" id="KW-1133">Transmembrane helix</keyword>
<evidence type="ECO:0000256" key="4">
    <source>
        <dbReference type="ARBA" id="ARBA00023136"/>
    </source>
</evidence>
<dbReference type="GO" id="GO:0016020">
    <property type="term" value="C:membrane"/>
    <property type="evidence" value="ECO:0007669"/>
    <property type="project" value="UniProtKB-SubCell"/>
</dbReference>
<reference evidence="7 8" key="1">
    <citation type="submission" date="2016-05" db="EMBL/GenBank/DDBJ databases">
        <title>A degradative enzymes factory behind the ericoid mycorrhizal symbiosis.</title>
        <authorList>
            <consortium name="DOE Joint Genome Institute"/>
            <person name="Martino E."/>
            <person name="Morin E."/>
            <person name="Grelet G."/>
            <person name="Kuo A."/>
            <person name="Kohler A."/>
            <person name="Daghino S."/>
            <person name="Barry K."/>
            <person name="Choi C."/>
            <person name="Cichocki N."/>
            <person name="Clum A."/>
            <person name="Copeland A."/>
            <person name="Hainaut M."/>
            <person name="Haridas S."/>
            <person name="Labutti K."/>
            <person name="Lindquist E."/>
            <person name="Lipzen A."/>
            <person name="Khouja H.-R."/>
            <person name="Murat C."/>
            <person name="Ohm R."/>
            <person name="Olson A."/>
            <person name="Spatafora J."/>
            <person name="Veneault-Fourrey C."/>
            <person name="Henrissat B."/>
            <person name="Grigoriev I."/>
            <person name="Martin F."/>
            <person name="Perotto S."/>
        </authorList>
    </citation>
    <scope>NUCLEOTIDE SEQUENCE [LARGE SCALE GENOMIC DNA]</scope>
    <source>
        <strain evidence="7 8">UAMH 7357</strain>
    </source>
</reference>
<accession>A0A2J6Q1P2</accession>
<dbReference type="InterPro" id="IPR050829">
    <property type="entry name" value="CorA_MIT"/>
</dbReference>
<feature type="region of interest" description="Disordered" evidence="5">
    <location>
        <begin position="151"/>
        <end position="206"/>
    </location>
</feature>
<dbReference type="InterPro" id="IPR045863">
    <property type="entry name" value="CorA_TM1_TM2"/>
</dbReference>
<proteinExistence type="predicted"/>
<dbReference type="Gene3D" id="1.20.58.340">
    <property type="entry name" value="Magnesium transport protein CorA, transmembrane region"/>
    <property type="match status" value="1"/>
</dbReference>
<dbReference type="EMBL" id="KZ613486">
    <property type="protein sequence ID" value="PMD20200.1"/>
    <property type="molecule type" value="Genomic_DNA"/>
</dbReference>
<dbReference type="PANTHER" id="PTHR47685">
    <property type="entry name" value="MAGNESIUM TRANSPORT PROTEIN CORA"/>
    <property type="match status" value="1"/>
</dbReference>